<dbReference type="Gene3D" id="3.30.390.50">
    <property type="entry name" value="CO dehydrogenase flavoprotein, C-terminal domain"/>
    <property type="match status" value="1"/>
</dbReference>
<gene>
    <name evidence="5" type="ORF">HF519_21865</name>
</gene>
<dbReference type="RefSeq" id="WP_169414866.1">
    <property type="nucleotide sequence ID" value="NZ_JAAXKZ010000098.1"/>
</dbReference>
<dbReference type="Gene3D" id="3.30.465.10">
    <property type="match status" value="1"/>
</dbReference>
<dbReference type="Pfam" id="PF00941">
    <property type="entry name" value="FAD_binding_5"/>
    <property type="match status" value="1"/>
</dbReference>
<dbReference type="EMBL" id="JAAXKZ010000098">
    <property type="protein sequence ID" value="NMH94175.1"/>
    <property type="molecule type" value="Genomic_DNA"/>
</dbReference>
<comment type="caution">
    <text evidence="5">The sequence shown here is derived from an EMBL/GenBank/DDBJ whole genome shotgun (WGS) entry which is preliminary data.</text>
</comment>
<dbReference type="InterPro" id="IPR016166">
    <property type="entry name" value="FAD-bd_PCMH"/>
</dbReference>
<dbReference type="SMART" id="SM01092">
    <property type="entry name" value="CO_deh_flav_C"/>
    <property type="match status" value="1"/>
</dbReference>
<accession>A0A848DNQ8</accession>
<dbReference type="SUPFAM" id="SSF55447">
    <property type="entry name" value="CO dehydrogenase flavoprotein C-terminal domain-like"/>
    <property type="match status" value="1"/>
</dbReference>
<dbReference type="Proteomes" id="UP000586918">
    <property type="component" value="Unassembled WGS sequence"/>
</dbReference>
<dbReference type="SUPFAM" id="SSF56176">
    <property type="entry name" value="FAD-binding/transporter-associated domain-like"/>
    <property type="match status" value="1"/>
</dbReference>
<dbReference type="InterPro" id="IPR016169">
    <property type="entry name" value="FAD-bd_PCMH_sub2"/>
</dbReference>
<dbReference type="Pfam" id="PF03450">
    <property type="entry name" value="CO_deh_flav_C"/>
    <property type="match status" value="1"/>
</dbReference>
<dbReference type="PANTHER" id="PTHR42659">
    <property type="entry name" value="XANTHINE DEHYDROGENASE SUBUNIT C-RELATED"/>
    <property type="match status" value="1"/>
</dbReference>
<reference evidence="5 6" key="1">
    <citation type="submission" date="2020-04" db="EMBL/GenBank/DDBJ databases">
        <authorList>
            <person name="Klaysubun C."/>
            <person name="Duangmal K."/>
            <person name="Lipun K."/>
        </authorList>
    </citation>
    <scope>NUCLEOTIDE SEQUENCE [LARGE SCALE GENOMIC DNA]</scope>
    <source>
        <strain evidence="5 6">DSM 45300</strain>
    </source>
</reference>
<evidence type="ECO:0000256" key="1">
    <source>
        <dbReference type="ARBA" id="ARBA00022630"/>
    </source>
</evidence>
<dbReference type="InterPro" id="IPR005107">
    <property type="entry name" value="CO_DH_flav_C"/>
</dbReference>
<dbReference type="InterPro" id="IPR036318">
    <property type="entry name" value="FAD-bd_PCMH-like_sf"/>
</dbReference>
<proteinExistence type="predicted"/>
<dbReference type="FunFam" id="3.30.465.10:FF:000017">
    <property type="entry name" value="Xanthine dehydrogenase, FAD binding subunit"/>
    <property type="match status" value="1"/>
</dbReference>
<evidence type="ECO:0000313" key="6">
    <source>
        <dbReference type="Proteomes" id="UP000586918"/>
    </source>
</evidence>
<keyword evidence="2" id="KW-0274">FAD</keyword>
<keyword evidence="1" id="KW-0285">Flavoprotein</keyword>
<name>A0A848DNQ8_9PSEU</name>
<dbReference type="GO" id="GO:0071949">
    <property type="term" value="F:FAD binding"/>
    <property type="evidence" value="ECO:0007669"/>
    <property type="project" value="InterPro"/>
</dbReference>
<dbReference type="PANTHER" id="PTHR42659:SF2">
    <property type="entry name" value="XANTHINE DEHYDROGENASE SUBUNIT C-RELATED"/>
    <property type="match status" value="1"/>
</dbReference>
<dbReference type="Gene3D" id="3.30.43.10">
    <property type="entry name" value="Uridine Diphospho-n-acetylenolpyruvylglucosamine Reductase, domain 2"/>
    <property type="match status" value="1"/>
</dbReference>
<dbReference type="PROSITE" id="PS51387">
    <property type="entry name" value="FAD_PCMH"/>
    <property type="match status" value="1"/>
</dbReference>
<evidence type="ECO:0000256" key="3">
    <source>
        <dbReference type="ARBA" id="ARBA00023002"/>
    </source>
</evidence>
<feature type="domain" description="FAD-binding PCMH-type" evidence="4">
    <location>
        <begin position="1"/>
        <end position="178"/>
    </location>
</feature>
<keyword evidence="3" id="KW-0560">Oxidoreductase</keyword>
<dbReference type="InterPro" id="IPR016167">
    <property type="entry name" value="FAD-bd_PCMH_sub1"/>
</dbReference>
<evidence type="ECO:0000313" key="5">
    <source>
        <dbReference type="EMBL" id="NMH94175.1"/>
    </source>
</evidence>
<keyword evidence="6" id="KW-1185">Reference proteome</keyword>
<dbReference type="InterPro" id="IPR036683">
    <property type="entry name" value="CO_DH_flav_C_dom_sf"/>
</dbReference>
<protein>
    <submittedName>
        <fullName evidence="5">Xanthine dehydrogenase family protein subunit M</fullName>
    </submittedName>
</protein>
<dbReference type="InterPro" id="IPR051312">
    <property type="entry name" value="Diverse_Substr_Oxidored"/>
</dbReference>
<organism evidence="5 6">
    <name type="scientific">Pseudonocardia bannensis</name>
    <dbReference type="NCBI Taxonomy" id="630973"/>
    <lineage>
        <taxon>Bacteria</taxon>
        <taxon>Bacillati</taxon>
        <taxon>Actinomycetota</taxon>
        <taxon>Actinomycetes</taxon>
        <taxon>Pseudonocardiales</taxon>
        <taxon>Pseudonocardiaceae</taxon>
        <taxon>Pseudonocardia</taxon>
    </lineage>
</organism>
<dbReference type="InterPro" id="IPR002346">
    <property type="entry name" value="Mopterin_DH_FAD-bd"/>
</dbReference>
<evidence type="ECO:0000256" key="2">
    <source>
        <dbReference type="ARBA" id="ARBA00022827"/>
    </source>
</evidence>
<dbReference type="GO" id="GO:0016491">
    <property type="term" value="F:oxidoreductase activity"/>
    <property type="evidence" value="ECO:0007669"/>
    <property type="project" value="UniProtKB-KW"/>
</dbReference>
<evidence type="ECO:0000259" key="4">
    <source>
        <dbReference type="PROSITE" id="PS51387"/>
    </source>
</evidence>
<dbReference type="AlphaFoldDB" id="A0A848DNQ8"/>
<sequence>MKPASVEYHKATSIADAVDVLSSTEDEDAKVLAGGQSLVPMLSMRLARPSVLVDINGLTDLDYIRRDGDWLSIGALTRSRAVEKSAAVRDAAPLLSEAMGFVGHATIRNRGTIGGSVAHADPAAEAPAVLCALDAELVITGPAGARTVGANDFFHGFLTTAVGPDEMLTEIRVPVLPAGTGCAVEELARRHGDFAMVAVFAAVTVGDDGRCTDARLALAGTNPTPVRAREAEAVLVGSGLTAETIAQAAQAAAGVTNSANDIHAPAEYRRDMASVLTRRALRRAASDANVVV</sequence>